<feature type="chain" id="PRO_5044753622" description="Carbohydrate kinase PfkB domain-containing protein" evidence="1">
    <location>
        <begin position="32"/>
        <end position="477"/>
    </location>
</feature>
<keyword evidence="4" id="KW-1185">Reference proteome</keyword>
<sequence>MSANRRSIGIVSHKKVHLALWPCLILQGAHSFSVVTSVHLNQISSLSLARPNQLHHPGRFPPLFSIDSTNGPLHEIDSDRSRRIVVVGKIIIDNYGDPSKRAKKDSAPSALTVGGGGPQAAWGAAAALAVRSHFFRSESVQTSKGSNRPITSLPPRQPVTFIAPIGLQNWTPQHAAALENLLIPVIDVPPVLISSVDHITPTINIWHDENETVQWYPVDGSFDARGADGLWRNRPSATDILATLKNDVPNSLSESDSIVLHCIVESGENPTGKGEDALFLHDLELLSKITVLGIEPIVFPDGDTQRVSQENGKSVASLIENVQQSLAAQNNPDHTLLVVTPDRACFDSAFAKDGTDNNNTWLTQSWISTEIVVRNGAHGSFIKDQQEFPSATLQTPNKKPLNPTGAGNAYSAAYVACRGTGSTSKEAAVLATAVGAVVCEYEHLPGWSWEVLERVAEAAREVERKLSDEMSRFSSKL</sequence>
<dbReference type="Proteomes" id="UP001516023">
    <property type="component" value="Unassembled WGS sequence"/>
</dbReference>
<dbReference type="EMBL" id="JABMIG020000051">
    <property type="protein sequence ID" value="KAL3797850.1"/>
    <property type="molecule type" value="Genomic_DNA"/>
</dbReference>
<evidence type="ECO:0000259" key="2">
    <source>
        <dbReference type="Pfam" id="PF00294"/>
    </source>
</evidence>
<dbReference type="AlphaFoldDB" id="A0ABD3QIQ9"/>
<evidence type="ECO:0000256" key="1">
    <source>
        <dbReference type="SAM" id="SignalP"/>
    </source>
</evidence>
<comment type="caution">
    <text evidence="3">The sequence shown here is derived from an EMBL/GenBank/DDBJ whole genome shotgun (WGS) entry which is preliminary data.</text>
</comment>
<proteinExistence type="predicted"/>
<gene>
    <name evidence="3" type="ORF">HJC23_006888</name>
</gene>
<protein>
    <recommendedName>
        <fullName evidence="2">Carbohydrate kinase PfkB domain-containing protein</fullName>
    </recommendedName>
</protein>
<evidence type="ECO:0000313" key="4">
    <source>
        <dbReference type="Proteomes" id="UP001516023"/>
    </source>
</evidence>
<feature type="domain" description="Carbohydrate kinase PfkB" evidence="2">
    <location>
        <begin position="369"/>
        <end position="442"/>
    </location>
</feature>
<dbReference type="SUPFAM" id="SSF53613">
    <property type="entry name" value="Ribokinase-like"/>
    <property type="match status" value="1"/>
</dbReference>
<name>A0ABD3QIQ9_9STRA</name>
<dbReference type="Pfam" id="PF00294">
    <property type="entry name" value="PfkB"/>
    <property type="match status" value="1"/>
</dbReference>
<dbReference type="InterPro" id="IPR011611">
    <property type="entry name" value="PfkB_dom"/>
</dbReference>
<keyword evidence="1" id="KW-0732">Signal</keyword>
<accession>A0ABD3QIQ9</accession>
<dbReference type="Gene3D" id="3.40.1190.20">
    <property type="match status" value="1"/>
</dbReference>
<evidence type="ECO:0000313" key="3">
    <source>
        <dbReference type="EMBL" id="KAL3797850.1"/>
    </source>
</evidence>
<dbReference type="InterPro" id="IPR029056">
    <property type="entry name" value="Ribokinase-like"/>
</dbReference>
<reference evidence="3 4" key="1">
    <citation type="journal article" date="2020" name="G3 (Bethesda)">
        <title>Improved Reference Genome for Cyclotella cryptica CCMP332, a Model for Cell Wall Morphogenesis, Salinity Adaptation, and Lipid Production in Diatoms (Bacillariophyta).</title>
        <authorList>
            <person name="Roberts W.R."/>
            <person name="Downey K.M."/>
            <person name="Ruck E.C."/>
            <person name="Traller J.C."/>
            <person name="Alverson A.J."/>
        </authorList>
    </citation>
    <scope>NUCLEOTIDE SEQUENCE [LARGE SCALE GENOMIC DNA]</scope>
    <source>
        <strain evidence="3 4">CCMP332</strain>
    </source>
</reference>
<organism evidence="3 4">
    <name type="scientific">Cyclotella cryptica</name>
    <dbReference type="NCBI Taxonomy" id="29204"/>
    <lineage>
        <taxon>Eukaryota</taxon>
        <taxon>Sar</taxon>
        <taxon>Stramenopiles</taxon>
        <taxon>Ochrophyta</taxon>
        <taxon>Bacillariophyta</taxon>
        <taxon>Coscinodiscophyceae</taxon>
        <taxon>Thalassiosirophycidae</taxon>
        <taxon>Stephanodiscales</taxon>
        <taxon>Stephanodiscaceae</taxon>
        <taxon>Cyclotella</taxon>
    </lineage>
</organism>
<feature type="signal peptide" evidence="1">
    <location>
        <begin position="1"/>
        <end position="31"/>
    </location>
</feature>